<geneLocation type="plasmid" evidence="2">
    <name>pedy32-46i</name>
</geneLocation>
<gene>
    <name evidence="1" type="ORF">DVS28_b0192</name>
</gene>
<sequence>MAEAANTNDPDRIEALVGDRSVEVRRALMGRPAGSLPEWAVTALAADDDRAVRRGIALRHPLTGPVAARLAADPSAAVRSALARRTDIDPALVIGLAFDPDPTVRAVAVLNPLLPDDDFDRIVEPELSAEVWVSMVARRATKAATVRMLLERSNEPRLWEMAVRRADLPADLVAVAAQSLDAGVRTVVAGRDDLPDELVTALLCDPVPSARRAVLAGPSPIGDGHLRNLLNDDDDTIRVLALQRLQTTQDAADLLGTTLSVAVRVELAQTVAPDDAAVPMLATDANRKVRSALAGRSDLHRFDPAVIVGLAADRSYRVRAILAGRVPLDAAPQVLIDLATDPREEVVEALAGRRGLPDVAVVALVAAGRTR</sequence>
<dbReference type="Gene3D" id="1.25.10.10">
    <property type="entry name" value="Leucine-rich Repeat Variant"/>
    <property type="match status" value="2"/>
</dbReference>
<proteinExistence type="predicted"/>
<evidence type="ECO:0000313" key="1">
    <source>
        <dbReference type="EMBL" id="AXV09962.1"/>
    </source>
</evidence>
<dbReference type="Proteomes" id="UP000264006">
    <property type="component" value="Plasmid pEDY32-46I"/>
</dbReference>
<dbReference type="AlphaFoldDB" id="A0A346Y665"/>
<protein>
    <submittedName>
        <fullName evidence="1">HEAT repeat</fullName>
    </submittedName>
</protein>
<name>A0A346Y665_9ACTN</name>
<dbReference type="EMBL" id="CP031166">
    <property type="protein sequence ID" value="AXV09962.1"/>
    <property type="molecule type" value="Genomic_DNA"/>
</dbReference>
<evidence type="ECO:0000313" key="2">
    <source>
        <dbReference type="Proteomes" id="UP000264006"/>
    </source>
</evidence>
<reference evidence="1 2" key="1">
    <citation type="submission" date="2018-09" db="EMBL/GenBank/DDBJ databases">
        <title>Complete genome sequence of Euzebya sp. DY32-46 isolated from seawater of Pacific Ocean.</title>
        <authorList>
            <person name="Xu L."/>
            <person name="Wu Y.-H."/>
            <person name="Xu X.-W."/>
        </authorList>
    </citation>
    <scope>NUCLEOTIDE SEQUENCE [LARGE SCALE GENOMIC DNA]</scope>
    <source>
        <strain evidence="1 2">DY32-46</strain>
        <plasmid evidence="2">pedy32-46i</plasmid>
    </source>
</reference>
<dbReference type="SUPFAM" id="SSF48371">
    <property type="entry name" value="ARM repeat"/>
    <property type="match status" value="2"/>
</dbReference>
<organism evidence="1 2">
    <name type="scientific">Euzebya pacifica</name>
    <dbReference type="NCBI Taxonomy" id="1608957"/>
    <lineage>
        <taxon>Bacteria</taxon>
        <taxon>Bacillati</taxon>
        <taxon>Actinomycetota</taxon>
        <taxon>Nitriliruptoria</taxon>
        <taxon>Euzebyales</taxon>
    </lineage>
</organism>
<keyword evidence="1" id="KW-0614">Plasmid</keyword>
<dbReference type="KEGG" id="euz:DVS28_b0192"/>
<dbReference type="InterPro" id="IPR011989">
    <property type="entry name" value="ARM-like"/>
</dbReference>
<keyword evidence="2" id="KW-1185">Reference proteome</keyword>
<dbReference type="InterPro" id="IPR016024">
    <property type="entry name" value="ARM-type_fold"/>
</dbReference>
<accession>A0A346Y665</accession>